<dbReference type="PANTHER" id="PTHR43702:SF3">
    <property type="entry name" value="PROTEIN TSGA"/>
    <property type="match status" value="1"/>
</dbReference>
<feature type="transmembrane region" description="Helical" evidence="6">
    <location>
        <begin position="183"/>
        <end position="202"/>
    </location>
</feature>
<evidence type="ECO:0000313" key="7">
    <source>
        <dbReference type="EMBL" id="MBM6673219.1"/>
    </source>
</evidence>
<dbReference type="SUPFAM" id="SSF103473">
    <property type="entry name" value="MFS general substrate transporter"/>
    <property type="match status" value="1"/>
</dbReference>
<protein>
    <submittedName>
        <fullName evidence="7">MFS transporter</fullName>
    </submittedName>
</protein>
<dbReference type="PANTHER" id="PTHR43702">
    <property type="entry name" value="L-FUCOSE-PROTON SYMPORTER"/>
    <property type="match status" value="1"/>
</dbReference>
<evidence type="ECO:0000256" key="1">
    <source>
        <dbReference type="ARBA" id="ARBA00004429"/>
    </source>
</evidence>
<feature type="transmembrane region" description="Helical" evidence="6">
    <location>
        <begin position="12"/>
        <end position="36"/>
    </location>
</feature>
<organism evidence="7 8">
    <name type="scientific">Marseilla massiliensis</name>
    <dbReference type="NCBI Taxonomy" id="1841864"/>
    <lineage>
        <taxon>Bacteria</taxon>
        <taxon>Pseudomonadati</taxon>
        <taxon>Bacteroidota</taxon>
        <taxon>Bacteroidia</taxon>
        <taxon>Bacteroidales</taxon>
        <taxon>Prevotellaceae</taxon>
        <taxon>Marseilla</taxon>
    </lineage>
</organism>
<evidence type="ECO:0000256" key="5">
    <source>
        <dbReference type="ARBA" id="ARBA00023136"/>
    </source>
</evidence>
<dbReference type="Proteomes" id="UP000706891">
    <property type="component" value="Unassembled WGS sequence"/>
</dbReference>
<gene>
    <name evidence="7" type="ORF">H6A34_04925</name>
</gene>
<feature type="transmembrane region" description="Helical" evidence="6">
    <location>
        <begin position="56"/>
        <end position="74"/>
    </location>
</feature>
<feature type="transmembrane region" description="Helical" evidence="6">
    <location>
        <begin position="267"/>
        <end position="288"/>
    </location>
</feature>
<feature type="transmembrane region" description="Helical" evidence="6">
    <location>
        <begin position="81"/>
        <end position="99"/>
    </location>
</feature>
<feature type="transmembrane region" description="Helical" evidence="6">
    <location>
        <begin position="223"/>
        <end position="247"/>
    </location>
</feature>
<feature type="transmembrane region" description="Helical" evidence="6">
    <location>
        <begin position="300"/>
        <end position="318"/>
    </location>
</feature>
<dbReference type="Pfam" id="PF07690">
    <property type="entry name" value="MFS_1"/>
    <property type="match status" value="1"/>
</dbReference>
<dbReference type="GO" id="GO:0022857">
    <property type="term" value="F:transmembrane transporter activity"/>
    <property type="evidence" value="ECO:0007669"/>
    <property type="project" value="InterPro"/>
</dbReference>
<feature type="transmembrane region" description="Helical" evidence="6">
    <location>
        <begin position="374"/>
        <end position="397"/>
    </location>
</feature>
<dbReference type="EMBL" id="JACJJG010000016">
    <property type="protein sequence ID" value="MBM6673219.1"/>
    <property type="molecule type" value="Genomic_DNA"/>
</dbReference>
<keyword evidence="3 6" id="KW-0812">Transmembrane</keyword>
<feature type="transmembrane region" description="Helical" evidence="6">
    <location>
        <begin position="403"/>
        <end position="423"/>
    </location>
</feature>
<evidence type="ECO:0000313" key="8">
    <source>
        <dbReference type="Proteomes" id="UP000706891"/>
    </source>
</evidence>
<dbReference type="GO" id="GO:0005886">
    <property type="term" value="C:plasma membrane"/>
    <property type="evidence" value="ECO:0007669"/>
    <property type="project" value="UniProtKB-SubCell"/>
</dbReference>
<sequence>MKQTKQQNGNIVAIIAMMFLYAMIAFVTNLAAPIGVIWKNQPELMGSNMLGMMGNMMNFLAYLFMGIPAGKLLVKIGYKKTALAAIAVGFIGVFIQYLSGFPTGLAGFWVYLLGAFISGFSVCMLNTVVNPMLNLLGGGGNRGNQLNLIGGTCNSLAGTLTPMLVGALVGTVTKDTAISDVNLVLYIAMVVFACAFLILSFTPIADPEMGKTTQDTVFEHSPWAFRHCTLGVIGIFVYVGIEIGIPGTLNFYISDMSDKGAGVLGDAAAIGGFVAGTYWLLMLVGRFVAGFIADKVSSRVMMMTVSTVAIILILAAMFSSKGTTTSMPVFTGSSFAMVTVPISALLLVLCGLCTSVMWASIFNLATEGLGKYTAAASGIFMMMVVGGGVLPLVQNYIADKAGYMISYIVPLIALAYLLFYAVYGCKNVNKDIPVD</sequence>
<dbReference type="RefSeq" id="WP_205103859.1">
    <property type="nucleotide sequence ID" value="NZ_JACJJG010000016.1"/>
</dbReference>
<feature type="transmembrane region" description="Helical" evidence="6">
    <location>
        <begin position="338"/>
        <end position="362"/>
    </location>
</feature>
<proteinExistence type="predicted"/>
<feature type="transmembrane region" description="Helical" evidence="6">
    <location>
        <begin position="105"/>
        <end position="125"/>
    </location>
</feature>
<dbReference type="Gene3D" id="1.20.1250.20">
    <property type="entry name" value="MFS general substrate transporter like domains"/>
    <property type="match status" value="2"/>
</dbReference>
<keyword evidence="2" id="KW-1003">Cell membrane</keyword>
<dbReference type="InterPro" id="IPR036259">
    <property type="entry name" value="MFS_trans_sf"/>
</dbReference>
<keyword evidence="5 6" id="KW-0472">Membrane</keyword>
<name>A0A938WU56_9BACT</name>
<evidence type="ECO:0000256" key="3">
    <source>
        <dbReference type="ARBA" id="ARBA00022692"/>
    </source>
</evidence>
<dbReference type="AlphaFoldDB" id="A0A938WU56"/>
<reference evidence="7" key="1">
    <citation type="submission" date="2020-08" db="EMBL/GenBank/DDBJ databases">
        <authorList>
            <person name="Cejkova D."/>
            <person name="Kubasova T."/>
            <person name="Jahodarova E."/>
            <person name="Rychlik I."/>
        </authorList>
    </citation>
    <scope>NUCLEOTIDE SEQUENCE</scope>
    <source>
        <strain evidence="7">An824</strain>
    </source>
</reference>
<reference evidence="7" key="2">
    <citation type="journal article" date="2021" name="Sci. Rep.">
        <title>The distribution of antibiotic resistance genes in chicken gut microbiota commensals.</title>
        <authorList>
            <person name="Juricova H."/>
            <person name="Matiasovicova J."/>
            <person name="Kubasova T."/>
            <person name="Cejkova D."/>
            <person name="Rychlik I."/>
        </authorList>
    </citation>
    <scope>NUCLEOTIDE SEQUENCE</scope>
    <source>
        <strain evidence="7">An824</strain>
    </source>
</reference>
<keyword evidence="8" id="KW-1185">Reference proteome</keyword>
<comment type="subcellular location">
    <subcellularLocation>
        <location evidence="1">Cell inner membrane</location>
        <topology evidence="1">Multi-pass membrane protein</topology>
    </subcellularLocation>
</comment>
<feature type="transmembrane region" description="Helical" evidence="6">
    <location>
        <begin position="146"/>
        <end position="171"/>
    </location>
</feature>
<dbReference type="InterPro" id="IPR050375">
    <property type="entry name" value="MFS_TsgA-like"/>
</dbReference>
<evidence type="ECO:0000256" key="2">
    <source>
        <dbReference type="ARBA" id="ARBA00022475"/>
    </source>
</evidence>
<evidence type="ECO:0000256" key="4">
    <source>
        <dbReference type="ARBA" id="ARBA00022989"/>
    </source>
</evidence>
<dbReference type="InterPro" id="IPR011701">
    <property type="entry name" value="MFS"/>
</dbReference>
<evidence type="ECO:0000256" key="6">
    <source>
        <dbReference type="SAM" id="Phobius"/>
    </source>
</evidence>
<keyword evidence="4 6" id="KW-1133">Transmembrane helix</keyword>
<accession>A0A938WU56</accession>
<comment type="caution">
    <text evidence="7">The sequence shown here is derived from an EMBL/GenBank/DDBJ whole genome shotgun (WGS) entry which is preliminary data.</text>
</comment>